<dbReference type="SUPFAM" id="SSF90123">
    <property type="entry name" value="ABC transporter transmembrane region"/>
    <property type="match status" value="2"/>
</dbReference>
<dbReference type="InterPro" id="IPR003439">
    <property type="entry name" value="ABC_transporter-like_ATP-bd"/>
</dbReference>
<keyword evidence="5" id="KW-1003">Cell membrane</keyword>
<feature type="non-terminal residue" evidence="27">
    <location>
        <position position="1"/>
    </location>
</feature>
<feature type="domain" description="ABC transporter" evidence="25">
    <location>
        <begin position="1264"/>
        <end position="1497"/>
    </location>
</feature>
<dbReference type="InterPro" id="IPR017871">
    <property type="entry name" value="ABC_transporter-like_CS"/>
</dbReference>
<feature type="domain" description="ABC transmembrane type-1" evidence="26">
    <location>
        <begin position="299"/>
        <end position="575"/>
    </location>
</feature>
<comment type="catalytic activity">
    <reaction evidence="18">
        <text>leukotriene C4(in) + ATP + H2O = leukotriene C4(out) + ADP + phosphate + H(+)</text>
        <dbReference type="Rhea" id="RHEA:38963"/>
        <dbReference type="ChEBI" id="CHEBI:15377"/>
        <dbReference type="ChEBI" id="CHEBI:15378"/>
        <dbReference type="ChEBI" id="CHEBI:30616"/>
        <dbReference type="ChEBI" id="CHEBI:43474"/>
        <dbReference type="ChEBI" id="CHEBI:57973"/>
        <dbReference type="ChEBI" id="CHEBI:456216"/>
    </reaction>
    <physiologicalReaction direction="left-to-right" evidence="18">
        <dbReference type="Rhea" id="RHEA:38964"/>
    </physiologicalReaction>
</comment>
<evidence type="ECO:0000256" key="21">
    <source>
        <dbReference type="ARBA" id="ARBA00067405"/>
    </source>
</evidence>
<dbReference type="GO" id="GO:0015431">
    <property type="term" value="F:ABC-type glutathione S-conjugate transporter activity"/>
    <property type="evidence" value="ECO:0007669"/>
    <property type="project" value="UniProtKB-EC"/>
</dbReference>
<feature type="domain" description="ABC transporter" evidence="25">
    <location>
        <begin position="622"/>
        <end position="846"/>
    </location>
</feature>
<dbReference type="Pfam" id="PF00664">
    <property type="entry name" value="ABC_membrane"/>
    <property type="match status" value="2"/>
</dbReference>
<protein>
    <recommendedName>
        <fullName evidence="21">ATP-binding cassette sub-family C member 10</fullName>
        <ecNumber evidence="3">7.6.2.2</ecNumber>
        <ecNumber evidence="15">7.6.2.3</ecNumber>
    </recommendedName>
    <alternativeName>
        <fullName evidence="22">Multidrug resistance-associated protein 7</fullName>
    </alternativeName>
</protein>
<dbReference type="EC" id="7.6.2.2" evidence="3"/>
<evidence type="ECO:0000256" key="18">
    <source>
        <dbReference type="ARBA" id="ARBA00047523"/>
    </source>
</evidence>
<dbReference type="PROSITE" id="PS50893">
    <property type="entry name" value="ABC_TRANSPORTER_2"/>
    <property type="match status" value="2"/>
</dbReference>
<keyword evidence="9" id="KW-0547">Nucleotide-binding</keyword>
<comment type="caution">
    <text evidence="27">The sequence shown here is derived from an EMBL/GenBank/DDBJ whole genome shotgun (WGS) entry which is preliminary data.</text>
</comment>
<dbReference type="CDD" id="cd18605">
    <property type="entry name" value="ABC_6TM_MRP7_D2_like"/>
    <property type="match status" value="1"/>
</dbReference>
<evidence type="ECO:0000259" key="25">
    <source>
        <dbReference type="PROSITE" id="PS50893"/>
    </source>
</evidence>
<feature type="region of interest" description="Disordered" evidence="23">
    <location>
        <begin position="847"/>
        <end position="875"/>
    </location>
</feature>
<evidence type="ECO:0000313" key="28">
    <source>
        <dbReference type="Proteomes" id="UP000538472"/>
    </source>
</evidence>
<organism evidence="27 28">
    <name type="scientific">Nyctibius bracteatus</name>
    <name type="common">Rufous potoo</name>
    <dbReference type="NCBI Taxonomy" id="48426"/>
    <lineage>
        <taxon>Eukaryota</taxon>
        <taxon>Metazoa</taxon>
        <taxon>Chordata</taxon>
        <taxon>Craniata</taxon>
        <taxon>Vertebrata</taxon>
        <taxon>Euteleostomi</taxon>
        <taxon>Archelosauria</taxon>
        <taxon>Archosauria</taxon>
        <taxon>Dinosauria</taxon>
        <taxon>Saurischia</taxon>
        <taxon>Theropoda</taxon>
        <taxon>Coelurosauria</taxon>
        <taxon>Aves</taxon>
        <taxon>Neognathae</taxon>
        <taxon>Neoaves</taxon>
        <taxon>Strisores</taxon>
        <taxon>Caprimulgiformes</taxon>
        <taxon>Nyctibiidae</taxon>
        <taxon>Nyctibius</taxon>
    </lineage>
</organism>
<feature type="non-terminal residue" evidence="27">
    <location>
        <position position="1501"/>
    </location>
</feature>
<feature type="compositionally biased region" description="Basic and acidic residues" evidence="23">
    <location>
        <begin position="847"/>
        <end position="856"/>
    </location>
</feature>
<feature type="transmembrane region" description="Helical" evidence="24">
    <location>
        <begin position="1202"/>
        <end position="1225"/>
    </location>
</feature>
<dbReference type="PROSITE" id="PS00211">
    <property type="entry name" value="ABC_TRANSPORTER_1"/>
    <property type="match status" value="2"/>
</dbReference>
<keyword evidence="4" id="KW-0813">Transport</keyword>
<dbReference type="Gene3D" id="3.40.50.300">
    <property type="entry name" value="P-loop containing nucleotide triphosphate hydrolases"/>
    <property type="match status" value="2"/>
</dbReference>
<evidence type="ECO:0000256" key="24">
    <source>
        <dbReference type="SAM" id="Phobius"/>
    </source>
</evidence>
<reference evidence="27 28" key="1">
    <citation type="submission" date="2019-09" db="EMBL/GenBank/DDBJ databases">
        <title>Bird 10,000 Genomes (B10K) Project - Family phase.</title>
        <authorList>
            <person name="Zhang G."/>
        </authorList>
    </citation>
    <scope>NUCLEOTIDE SEQUENCE [LARGE SCALE GENOMIC DNA]</scope>
    <source>
        <strain evidence="27">B10K-CU-031-10</strain>
        <tissue evidence="27">Muscle</tissue>
    </source>
</reference>
<dbReference type="EMBL" id="VWZB01000697">
    <property type="protein sequence ID" value="NXF37016.1"/>
    <property type="molecule type" value="Genomic_DNA"/>
</dbReference>
<evidence type="ECO:0000256" key="6">
    <source>
        <dbReference type="ARBA" id="ARBA00022553"/>
    </source>
</evidence>
<proteinExistence type="inferred from homology"/>
<feature type="transmembrane region" description="Helical" evidence="24">
    <location>
        <begin position="549"/>
        <end position="570"/>
    </location>
</feature>
<evidence type="ECO:0000313" key="27">
    <source>
        <dbReference type="EMBL" id="NXF37016.1"/>
    </source>
</evidence>
<feature type="transmembrane region" description="Helical" evidence="24">
    <location>
        <begin position="333"/>
        <end position="351"/>
    </location>
</feature>
<evidence type="ECO:0000256" key="19">
    <source>
        <dbReference type="ARBA" id="ARBA00047576"/>
    </source>
</evidence>
<dbReference type="CDD" id="cd03244">
    <property type="entry name" value="ABCC_MRP_domain2"/>
    <property type="match status" value="1"/>
</dbReference>
<evidence type="ECO:0000256" key="20">
    <source>
        <dbReference type="ARBA" id="ARBA00048007"/>
    </source>
</evidence>
<dbReference type="SUPFAM" id="SSF52540">
    <property type="entry name" value="P-loop containing nucleoside triphosphate hydrolases"/>
    <property type="match status" value="2"/>
</dbReference>
<feature type="transmembrane region" description="Helical" evidence="24">
    <location>
        <begin position="166"/>
        <end position="189"/>
    </location>
</feature>
<dbReference type="PANTHER" id="PTHR24223">
    <property type="entry name" value="ATP-BINDING CASSETTE SUB-FAMILY C"/>
    <property type="match status" value="1"/>
</dbReference>
<dbReference type="GO" id="GO:0005524">
    <property type="term" value="F:ATP binding"/>
    <property type="evidence" value="ECO:0007669"/>
    <property type="project" value="UniProtKB-KW"/>
</dbReference>
<dbReference type="GO" id="GO:0006869">
    <property type="term" value="P:lipid transport"/>
    <property type="evidence" value="ECO:0007669"/>
    <property type="project" value="UniProtKB-KW"/>
</dbReference>
<evidence type="ECO:0000256" key="1">
    <source>
        <dbReference type="ARBA" id="ARBA00004554"/>
    </source>
</evidence>
<sequence>MENILAGLCGTSPEDPLPVWVHGSVGHCFNQLTLNVIPHMILAVISACFLGTPRSGSRVPCRPGWGCRITASFVLAGLFLADTIPVTISRQELGPVYLEVLANGTATLTWLTHGLALLMLFRSIHGSTRGPVALALLALLPLPSFVITLVWYYQSGTAWSPAHPAASFRFAILCLQLASLLVYVIGYLLPTAGRQDFLSINRSWQEDQLVSEPGIPVPDHQGVAEDGESWLSRFFYVWMNPLMKRGYEWKLNQPQDVCVLPRQLQAARVSDHSHRTQEAVRLFSVLHAAFGLRFYSLGLLKLAGNLLGFSGPLLLNLLVNFMESRQEPLSHGVLYALGLFAGSFLGALLQNQFSYEVNKVMLMVRAAIISAIYRKALRVGSTSLAHFTVGEIVNFMSTDTSRLVNFCLSFHEVWSLPFQFAITLYLLYQQVGVAFLGGLALALLLVPVNKVIANCIMMNNKEMLKHKDTRVKLMTEFLCGIRVIKFYAWEKHFSTRINACRAKELQKLRAIKYLDAVCVYLWAALPVVVSIAIFITYVLLGHQLTATKVFTALALVGMLILPLNNFPWVLNGTLEAKVSLDRIQRFLELVDQDLEAYYALDSPSGTATAMEMRCAAFSWAPVEEESTRQPSSTGTLQLHIENLSVRKGMLLGVVGKVGSGKSSLLAAITGELIKQGGQVYVCDLEQGFGLATQEPWIQFTTVRENILFGREYDARLYEEVVEACALSEDLKILPAGDQTEVGENGVTLSGGQKARIALARAVYQEKELYLLDDPLAAVDADVANHLMRKCILGILKHKTRILCTHRTEFLEKADALLLLDSGRIVKTGTPADILPLVEAFPKFSDMDKRRKNKAPDEQGQEEAVETEAEESTQNNHLIHKEEEKKEGAVAFQVYKAYWLAVGSCLALSILFSLLLMQASRNTSDLWLSHWISSISQTANTSVMVCSASPPSPELLLFSIVGLVSPIQALHTTPVPSNGSLDVNFYLMIYGSIAGANSLFTIFRAFLFAYGTIRAATVIHNRLLQRVLKATVTFFDTTPTGRILNRFSSDLYCVDDSLPFVLNIFLANMYGLLGMLVIITYGLPWIGLVLLPLAALYFSIQRYYRRTSRELKRLSSVTLSPIYTHFSETLSGLNSIRAMRATQRFELENQLHLERNQRCLFASNTATQWLDIRLQMIGVAVVTAIAGIAIIQHQKQLGNPGLVGLALSYALSVTNLLSGLISSFTLTETMMVSVERTEEYTTDIPTEPQDKLVQVAADWPSQGLVEFQQVVLAYRAGLPNALDGVSFTIYPGEKVGIVGRTGSGKSTLFLALFRMLELKSGRILLDGVDSQLVGLEELRSRLAIIPQDPFLFSGSIRENLDPQGKWTDAELHEVLEQCHLQDAITQMGGLDCELGERGKSLSVGQRQLVCLARALLTQAKVLCIDEATASVDQKTDQLLQQTICQRFADKTVLTIAHRLNTILDSDRVLVMQAGRVAELDSPARLSQKDGSLFQRLLHSGQQ</sequence>
<dbReference type="FunFam" id="3.40.50.300:FF:000163">
    <property type="entry name" value="Multidrug resistance-associated protein member 4"/>
    <property type="match status" value="1"/>
</dbReference>
<feature type="transmembrane region" description="Helical" evidence="24">
    <location>
        <begin position="302"/>
        <end position="321"/>
    </location>
</feature>
<evidence type="ECO:0000256" key="4">
    <source>
        <dbReference type="ARBA" id="ARBA00022448"/>
    </source>
</evidence>
<evidence type="ECO:0000256" key="14">
    <source>
        <dbReference type="ARBA" id="ARBA00023136"/>
    </source>
</evidence>
<dbReference type="GO" id="GO:0016887">
    <property type="term" value="F:ATP hydrolysis activity"/>
    <property type="evidence" value="ECO:0007669"/>
    <property type="project" value="InterPro"/>
</dbReference>
<dbReference type="FunFam" id="3.40.50.300:FF:001090">
    <property type="entry name" value="ATP-binding cassette subfamily C member 10"/>
    <property type="match status" value="1"/>
</dbReference>
<evidence type="ECO:0000256" key="10">
    <source>
        <dbReference type="ARBA" id="ARBA00022840"/>
    </source>
</evidence>
<evidence type="ECO:0000256" key="12">
    <source>
        <dbReference type="ARBA" id="ARBA00022989"/>
    </source>
</evidence>
<dbReference type="PANTHER" id="PTHR24223:SF330">
    <property type="entry name" value="ATP-BINDING CASSETTE SUB-FAMILY C MEMBER 10"/>
    <property type="match status" value="1"/>
</dbReference>
<feature type="transmembrane region" description="Helical" evidence="24">
    <location>
        <begin position="133"/>
        <end position="154"/>
    </location>
</feature>
<dbReference type="GO" id="GO:0016323">
    <property type="term" value="C:basolateral plasma membrane"/>
    <property type="evidence" value="ECO:0007669"/>
    <property type="project" value="UniProtKB-SubCell"/>
</dbReference>
<evidence type="ECO:0000256" key="16">
    <source>
        <dbReference type="ARBA" id="ARBA00034018"/>
    </source>
</evidence>
<dbReference type="EC" id="7.6.2.3" evidence="15"/>
<feature type="transmembrane region" description="Helical" evidence="24">
    <location>
        <begin position="36"/>
        <end position="53"/>
    </location>
</feature>
<dbReference type="Pfam" id="PF00005">
    <property type="entry name" value="ABC_tran"/>
    <property type="match status" value="2"/>
</dbReference>
<dbReference type="InterPro" id="IPR003593">
    <property type="entry name" value="AAA+_ATPase"/>
</dbReference>
<evidence type="ECO:0000256" key="3">
    <source>
        <dbReference type="ARBA" id="ARBA00012191"/>
    </source>
</evidence>
<feature type="transmembrane region" description="Helical" evidence="24">
    <location>
        <begin position="434"/>
        <end position="457"/>
    </location>
</feature>
<feature type="transmembrane region" description="Helical" evidence="24">
    <location>
        <begin position="984"/>
        <end position="1006"/>
    </location>
</feature>
<keyword evidence="7 24" id="KW-0812">Transmembrane</keyword>
<keyword evidence="14 24" id="KW-0472">Membrane</keyword>
<dbReference type="CDD" id="cd03250">
    <property type="entry name" value="ABCC_MRP_domain1"/>
    <property type="match status" value="1"/>
</dbReference>
<keyword evidence="10" id="KW-0067">ATP-binding</keyword>
<dbReference type="InterPro" id="IPR050173">
    <property type="entry name" value="ABC_transporter_C-like"/>
</dbReference>
<comment type="catalytic activity">
    <reaction evidence="16">
        <text>ATP + H2O + xenobioticSide 1 = ADP + phosphate + xenobioticSide 2.</text>
        <dbReference type="EC" id="7.6.2.2"/>
    </reaction>
</comment>
<accession>A0A7K8T5D7</accession>
<feature type="transmembrane region" description="Helical" evidence="24">
    <location>
        <begin position="513"/>
        <end position="537"/>
    </location>
</feature>
<comment type="similarity">
    <text evidence="2">Belongs to the ABC transporter superfamily. ABCC family. Conjugate transporter (TC 3.A.1.208) subfamily.</text>
</comment>
<dbReference type="InterPro" id="IPR027417">
    <property type="entry name" value="P-loop_NTPase"/>
</dbReference>
<evidence type="ECO:0000256" key="13">
    <source>
        <dbReference type="ARBA" id="ARBA00023055"/>
    </source>
</evidence>
<evidence type="ECO:0000256" key="11">
    <source>
        <dbReference type="ARBA" id="ARBA00022967"/>
    </source>
</evidence>
<dbReference type="InterPro" id="IPR036640">
    <property type="entry name" value="ABC1_TM_sf"/>
</dbReference>
<dbReference type="GO" id="GO:0008559">
    <property type="term" value="F:ABC-type xenobiotic transporter activity"/>
    <property type="evidence" value="ECO:0007669"/>
    <property type="project" value="UniProtKB-EC"/>
</dbReference>
<dbReference type="Proteomes" id="UP000538472">
    <property type="component" value="Unassembled WGS sequence"/>
</dbReference>
<dbReference type="InterPro" id="IPR011527">
    <property type="entry name" value="ABC1_TM_dom"/>
</dbReference>
<evidence type="ECO:0000259" key="26">
    <source>
        <dbReference type="PROSITE" id="PS50929"/>
    </source>
</evidence>
<dbReference type="FunFam" id="1.20.1560.10:FF:000037">
    <property type="entry name" value="ATP-binding cassette subfamily C member 10"/>
    <property type="match status" value="1"/>
</dbReference>
<keyword evidence="13" id="KW-0445">Lipid transport</keyword>
<comment type="catalytic activity">
    <reaction evidence="20">
        <text>an S-substituted glutathione(in) + ATP + H2O = an S-substituted glutathione(out) + ADP + phosphate + H(+)</text>
        <dbReference type="Rhea" id="RHEA:19121"/>
        <dbReference type="ChEBI" id="CHEBI:15377"/>
        <dbReference type="ChEBI" id="CHEBI:15378"/>
        <dbReference type="ChEBI" id="CHEBI:30616"/>
        <dbReference type="ChEBI" id="CHEBI:43474"/>
        <dbReference type="ChEBI" id="CHEBI:90779"/>
        <dbReference type="ChEBI" id="CHEBI:456216"/>
        <dbReference type="EC" id="7.6.2.3"/>
    </reaction>
    <physiologicalReaction direction="left-to-right" evidence="20">
        <dbReference type="Rhea" id="RHEA:19122"/>
    </physiologicalReaction>
</comment>
<dbReference type="SMART" id="SM00382">
    <property type="entry name" value="AAA"/>
    <property type="match status" value="2"/>
</dbReference>
<feature type="domain" description="ABC transmembrane type-1" evidence="26">
    <location>
        <begin position="909"/>
        <end position="1228"/>
    </location>
</feature>
<dbReference type="Gene3D" id="1.20.1560.10">
    <property type="entry name" value="ABC transporter type 1, transmembrane domain"/>
    <property type="match status" value="2"/>
</dbReference>
<keyword evidence="12 24" id="KW-1133">Transmembrane helix</keyword>
<evidence type="ECO:0000256" key="15">
    <source>
        <dbReference type="ARBA" id="ARBA00024220"/>
    </source>
</evidence>
<evidence type="ECO:0000256" key="23">
    <source>
        <dbReference type="SAM" id="MobiDB-lite"/>
    </source>
</evidence>
<evidence type="ECO:0000256" key="22">
    <source>
        <dbReference type="ARBA" id="ARBA00082787"/>
    </source>
</evidence>
<comment type="subcellular location">
    <subcellularLocation>
        <location evidence="17">Basal cell membrane</location>
        <topology evidence="17">Multi-pass membrane protein</topology>
    </subcellularLocation>
    <subcellularLocation>
        <location evidence="1">Basolateral cell membrane</location>
        <topology evidence="1">Multi-pass membrane protein</topology>
    </subcellularLocation>
</comment>
<keyword evidence="11" id="KW-1278">Translocase</keyword>
<feature type="transmembrane region" description="Helical" evidence="24">
    <location>
        <begin position="1059"/>
        <end position="1078"/>
    </location>
</feature>
<dbReference type="PROSITE" id="PS50929">
    <property type="entry name" value="ABC_TM1F"/>
    <property type="match status" value="2"/>
</dbReference>
<evidence type="ECO:0000256" key="17">
    <source>
        <dbReference type="ARBA" id="ARBA00034696"/>
    </source>
</evidence>
<name>A0A7K8T5D7_9AVES</name>
<gene>
    <name evidence="27" type="primary">Abcc10</name>
    <name evidence="27" type="ORF">NYCBRA_R09817</name>
</gene>
<evidence type="ECO:0000256" key="2">
    <source>
        <dbReference type="ARBA" id="ARBA00009726"/>
    </source>
</evidence>
<keyword evidence="28" id="KW-1185">Reference proteome</keyword>
<comment type="catalytic activity">
    <reaction evidence="19">
        <text>17beta-estradiol 17-O-(beta-D-glucuronate)(in) + ATP + H2O = 17beta-estradiol 17-O-(beta-D-glucuronate)(out) + ADP + phosphate + H(+)</text>
        <dbReference type="Rhea" id="RHEA:60128"/>
        <dbReference type="ChEBI" id="CHEBI:15377"/>
        <dbReference type="ChEBI" id="CHEBI:15378"/>
        <dbReference type="ChEBI" id="CHEBI:30616"/>
        <dbReference type="ChEBI" id="CHEBI:43474"/>
        <dbReference type="ChEBI" id="CHEBI:82961"/>
        <dbReference type="ChEBI" id="CHEBI:456216"/>
    </reaction>
    <physiologicalReaction direction="left-to-right" evidence="19">
        <dbReference type="Rhea" id="RHEA:60129"/>
    </physiologicalReaction>
</comment>
<feature type="transmembrane region" description="Helical" evidence="24">
    <location>
        <begin position="100"/>
        <end position="121"/>
    </location>
</feature>
<feature type="transmembrane region" description="Helical" evidence="24">
    <location>
        <begin position="65"/>
        <end position="88"/>
    </location>
</feature>
<evidence type="ECO:0000256" key="8">
    <source>
        <dbReference type="ARBA" id="ARBA00022737"/>
    </source>
</evidence>
<evidence type="ECO:0000256" key="7">
    <source>
        <dbReference type="ARBA" id="ARBA00022692"/>
    </source>
</evidence>
<feature type="transmembrane region" description="Helical" evidence="24">
    <location>
        <begin position="1084"/>
        <end position="1103"/>
    </location>
</feature>
<evidence type="ECO:0000256" key="5">
    <source>
        <dbReference type="ARBA" id="ARBA00022475"/>
    </source>
</evidence>
<feature type="compositionally biased region" description="Acidic residues" evidence="23">
    <location>
        <begin position="858"/>
        <end position="870"/>
    </location>
</feature>
<feature type="transmembrane region" description="Helical" evidence="24">
    <location>
        <begin position="896"/>
        <end position="915"/>
    </location>
</feature>
<feature type="transmembrane region" description="Helical" evidence="24">
    <location>
        <begin position="1171"/>
        <end position="1190"/>
    </location>
</feature>
<keyword evidence="6" id="KW-0597">Phosphoprotein</keyword>
<keyword evidence="8" id="KW-0677">Repeat</keyword>
<evidence type="ECO:0000256" key="9">
    <source>
        <dbReference type="ARBA" id="ARBA00022741"/>
    </source>
</evidence>
<dbReference type="CDD" id="cd18598">
    <property type="entry name" value="ABC_6TM_MRP7_D1_like"/>
    <property type="match status" value="1"/>
</dbReference>